<feature type="domain" description="WRKY" evidence="7">
    <location>
        <begin position="152"/>
        <end position="217"/>
    </location>
</feature>
<evidence type="ECO:0000256" key="5">
    <source>
        <dbReference type="ARBA" id="ARBA00023242"/>
    </source>
</evidence>
<dbReference type="InterPro" id="IPR003657">
    <property type="entry name" value="WRKY_dom"/>
</dbReference>
<reference evidence="8 9" key="1">
    <citation type="submission" date="2020-04" db="EMBL/GenBank/DDBJ databases">
        <title>Plant Genome Project.</title>
        <authorList>
            <person name="Zhang R.-G."/>
        </authorList>
    </citation>
    <scope>NUCLEOTIDE SEQUENCE [LARGE SCALE GENOMIC DNA]</scope>
    <source>
        <strain evidence="8">YNK0</strain>
        <tissue evidence="8">Leaf</tissue>
    </source>
</reference>
<dbReference type="FunFam" id="2.20.25.80:FF:000003">
    <property type="entry name" value="WRKY transcription factor 57"/>
    <property type="match status" value="1"/>
</dbReference>
<evidence type="ECO:0000256" key="2">
    <source>
        <dbReference type="ARBA" id="ARBA00023015"/>
    </source>
</evidence>
<dbReference type="OMA" id="GIICHEA"/>
<evidence type="ECO:0000256" key="6">
    <source>
        <dbReference type="SAM" id="MobiDB-lite"/>
    </source>
</evidence>
<keyword evidence="3" id="KW-0238">DNA-binding</keyword>
<sequence>MDNAKKPEQNTYFSSGSSWKLGGQMDDGYFFNNDQESSILREFGWDLQPEIDRNYETGSFPKFYRIDSDLEGSFLFPKNRSSQCSSQAIPIESVDLSGDVSTSNPSVSSSSSEELPEQSTASGRKLPEIPNKGRKKGQEQVRQPRFAFMTKSKVDQLEDGYRWRKYGQKTVKNSPFPRSYYRCTNSKCTVKKRVERSSEDPTIVITTYEGQHCHYSVCFPRGGVTTREAAFTSRLTASNPQLYFSGMQLPLGGSMSVRQSPRVLYEEEQYQVLTEPIPQLPPDEGLLDDMVPTRMRSR</sequence>
<feature type="compositionally biased region" description="Low complexity" evidence="6">
    <location>
        <begin position="97"/>
        <end position="112"/>
    </location>
</feature>
<feature type="region of interest" description="Disordered" evidence="6">
    <location>
        <begin position="95"/>
        <end position="145"/>
    </location>
</feature>
<dbReference type="Gene3D" id="2.20.25.80">
    <property type="entry name" value="WRKY domain"/>
    <property type="match status" value="1"/>
</dbReference>
<dbReference type="Pfam" id="PF03106">
    <property type="entry name" value="WRKY"/>
    <property type="match status" value="1"/>
</dbReference>
<gene>
    <name evidence="8" type="ORF">HHK36_024258</name>
</gene>
<evidence type="ECO:0000313" key="8">
    <source>
        <dbReference type="EMBL" id="KAF8389739.1"/>
    </source>
</evidence>
<proteinExistence type="predicted"/>
<dbReference type="InterPro" id="IPR044810">
    <property type="entry name" value="WRKY_plant"/>
</dbReference>
<dbReference type="GO" id="GO:0043565">
    <property type="term" value="F:sequence-specific DNA binding"/>
    <property type="evidence" value="ECO:0007669"/>
    <property type="project" value="InterPro"/>
</dbReference>
<keyword evidence="4" id="KW-0804">Transcription</keyword>
<feature type="compositionally biased region" description="Polar residues" evidence="6">
    <location>
        <begin position="9"/>
        <end position="18"/>
    </location>
</feature>
<dbReference type="PANTHER" id="PTHR31221">
    <property type="entry name" value="WRKY TRANSCRIPTION FACTOR PROTEIN 1-RELATED"/>
    <property type="match status" value="1"/>
</dbReference>
<feature type="region of interest" description="Disordered" evidence="6">
    <location>
        <begin position="277"/>
        <end position="298"/>
    </location>
</feature>
<dbReference type="PANTHER" id="PTHR31221:SF334">
    <property type="entry name" value="WRKY TRANSCRIPTION FACTOR 57-RELATED"/>
    <property type="match status" value="1"/>
</dbReference>
<accession>A0A834YJ44</accession>
<evidence type="ECO:0000313" key="9">
    <source>
        <dbReference type="Proteomes" id="UP000655225"/>
    </source>
</evidence>
<dbReference type="SMART" id="SM00774">
    <property type="entry name" value="WRKY"/>
    <property type="match status" value="1"/>
</dbReference>
<dbReference type="PROSITE" id="PS50811">
    <property type="entry name" value="WRKY"/>
    <property type="match status" value="1"/>
</dbReference>
<feature type="region of interest" description="Disordered" evidence="6">
    <location>
        <begin position="1"/>
        <end position="20"/>
    </location>
</feature>
<dbReference type="SUPFAM" id="SSF118290">
    <property type="entry name" value="WRKY DNA-binding domain"/>
    <property type="match status" value="1"/>
</dbReference>
<organism evidence="8 9">
    <name type="scientific">Tetracentron sinense</name>
    <name type="common">Spur-leaf</name>
    <dbReference type="NCBI Taxonomy" id="13715"/>
    <lineage>
        <taxon>Eukaryota</taxon>
        <taxon>Viridiplantae</taxon>
        <taxon>Streptophyta</taxon>
        <taxon>Embryophyta</taxon>
        <taxon>Tracheophyta</taxon>
        <taxon>Spermatophyta</taxon>
        <taxon>Magnoliopsida</taxon>
        <taxon>Trochodendrales</taxon>
        <taxon>Trochodendraceae</taxon>
        <taxon>Tetracentron</taxon>
    </lineage>
</organism>
<evidence type="ECO:0000256" key="3">
    <source>
        <dbReference type="ARBA" id="ARBA00023125"/>
    </source>
</evidence>
<comment type="caution">
    <text evidence="8">The sequence shown here is derived from an EMBL/GenBank/DDBJ whole genome shotgun (WGS) entry which is preliminary data.</text>
</comment>
<keyword evidence="9" id="KW-1185">Reference proteome</keyword>
<dbReference type="OrthoDB" id="771376at2759"/>
<name>A0A834YJ44_TETSI</name>
<dbReference type="AlphaFoldDB" id="A0A834YJ44"/>
<dbReference type="EMBL" id="JABCRI010000018">
    <property type="protein sequence ID" value="KAF8389739.1"/>
    <property type="molecule type" value="Genomic_DNA"/>
</dbReference>
<evidence type="ECO:0000256" key="4">
    <source>
        <dbReference type="ARBA" id="ARBA00023163"/>
    </source>
</evidence>
<dbReference type="GO" id="GO:0003700">
    <property type="term" value="F:DNA-binding transcription factor activity"/>
    <property type="evidence" value="ECO:0007669"/>
    <property type="project" value="InterPro"/>
</dbReference>
<dbReference type="Proteomes" id="UP000655225">
    <property type="component" value="Unassembled WGS sequence"/>
</dbReference>
<protein>
    <recommendedName>
        <fullName evidence="7">WRKY domain-containing protein</fullName>
    </recommendedName>
</protein>
<evidence type="ECO:0000259" key="7">
    <source>
        <dbReference type="PROSITE" id="PS50811"/>
    </source>
</evidence>
<dbReference type="InterPro" id="IPR036576">
    <property type="entry name" value="WRKY_dom_sf"/>
</dbReference>
<keyword evidence="2" id="KW-0805">Transcription regulation</keyword>
<comment type="subcellular location">
    <subcellularLocation>
        <location evidence="1">Nucleus</location>
    </subcellularLocation>
</comment>
<evidence type="ECO:0000256" key="1">
    <source>
        <dbReference type="ARBA" id="ARBA00004123"/>
    </source>
</evidence>
<dbReference type="GO" id="GO:0005634">
    <property type="term" value="C:nucleus"/>
    <property type="evidence" value="ECO:0007669"/>
    <property type="project" value="UniProtKB-SubCell"/>
</dbReference>
<keyword evidence="5" id="KW-0539">Nucleus</keyword>